<dbReference type="EMBL" id="CP014223">
    <property type="protein sequence ID" value="AMJ39704.1"/>
    <property type="molecule type" value="Genomic_DNA"/>
</dbReference>
<comment type="subcellular location">
    <subcellularLocation>
        <location evidence="1">Cell membrane</location>
        <topology evidence="1">Multi-pass membrane protein</topology>
    </subcellularLocation>
</comment>
<feature type="transmembrane region" description="Helical" evidence="8">
    <location>
        <begin position="6"/>
        <end position="24"/>
    </location>
</feature>
<evidence type="ECO:0000313" key="11">
    <source>
        <dbReference type="EMBL" id="SHE29943.1"/>
    </source>
</evidence>
<keyword evidence="5 8" id="KW-1133">Transmembrane helix</keyword>
<name>A0A0X8VAV5_ANAPI</name>
<evidence type="ECO:0000256" key="2">
    <source>
        <dbReference type="ARBA" id="ARBA00022475"/>
    </source>
</evidence>
<evidence type="ECO:0000313" key="10">
    <source>
        <dbReference type="EMBL" id="AMJ39704.1"/>
    </source>
</evidence>
<reference evidence="10 12" key="1">
    <citation type="journal article" date="2016" name="Genome Announc.">
        <title>Complete Genome Sequence of the Amino Acid-Fermenting Clostridium propionicum X2 (DSM 1682).</title>
        <authorList>
            <person name="Poehlein A."/>
            <person name="Schlien K."/>
            <person name="Chowdhury N.P."/>
            <person name="Gottschalk G."/>
            <person name="Buckel W."/>
            <person name="Daniel R."/>
        </authorList>
    </citation>
    <scope>NUCLEOTIDE SEQUENCE [LARGE SCALE GENOMIC DNA]</scope>
    <source>
        <strain evidence="10 12">X2</strain>
    </source>
</reference>
<proteinExistence type="inferred from homology"/>
<accession>A0A0X8VAV5</accession>
<dbReference type="EMBL" id="FQUA01000001">
    <property type="protein sequence ID" value="SHE29943.1"/>
    <property type="molecule type" value="Genomic_DNA"/>
</dbReference>
<evidence type="ECO:0000256" key="5">
    <source>
        <dbReference type="ARBA" id="ARBA00022989"/>
    </source>
</evidence>
<organism evidence="11 13">
    <name type="scientific">Anaerotignum propionicum DSM 1682</name>
    <dbReference type="NCBI Taxonomy" id="991789"/>
    <lineage>
        <taxon>Bacteria</taxon>
        <taxon>Bacillati</taxon>
        <taxon>Bacillota</taxon>
        <taxon>Clostridia</taxon>
        <taxon>Lachnospirales</taxon>
        <taxon>Anaerotignaceae</taxon>
        <taxon>Anaerotignum</taxon>
    </lineage>
</organism>
<dbReference type="InterPro" id="IPR050539">
    <property type="entry name" value="ThrE_Dicarb/AminoAcid_Exp"/>
</dbReference>
<evidence type="ECO:0000256" key="6">
    <source>
        <dbReference type="ARBA" id="ARBA00023136"/>
    </source>
</evidence>
<keyword evidence="3" id="KW-0997">Cell inner membrane</keyword>
<evidence type="ECO:0000256" key="3">
    <source>
        <dbReference type="ARBA" id="ARBA00022519"/>
    </source>
</evidence>
<evidence type="ECO:0000256" key="7">
    <source>
        <dbReference type="ARBA" id="ARBA00034125"/>
    </source>
</evidence>
<reference evidence="13" key="3">
    <citation type="submission" date="2016-11" db="EMBL/GenBank/DDBJ databases">
        <authorList>
            <person name="Jaros S."/>
            <person name="Januszkiewicz K."/>
            <person name="Wedrychowicz H."/>
        </authorList>
    </citation>
    <scope>NUCLEOTIDE SEQUENCE [LARGE SCALE GENOMIC DNA]</scope>
    <source>
        <strain evidence="13">DSM 1682</strain>
    </source>
</reference>
<dbReference type="Proteomes" id="UP000184204">
    <property type="component" value="Unassembled WGS sequence"/>
</dbReference>
<reference evidence="11" key="4">
    <citation type="submission" date="2016-11" db="EMBL/GenBank/DDBJ databases">
        <authorList>
            <person name="Varghese N."/>
            <person name="Submissions S."/>
        </authorList>
    </citation>
    <scope>NUCLEOTIDE SEQUENCE</scope>
    <source>
        <strain evidence="11">DSM 1682</strain>
    </source>
</reference>
<feature type="transmembrane region" description="Helical" evidence="8">
    <location>
        <begin position="116"/>
        <end position="141"/>
    </location>
</feature>
<keyword evidence="2" id="KW-1003">Cell membrane</keyword>
<evidence type="ECO:0000256" key="8">
    <source>
        <dbReference type="SAM" id="Phobius"/>
    </source>
</evidence>
<dbReference type="PANTHER" id="PTHR34390">
    <property type="entry name" value="UPF0442 PROTEIN YJJB-RELATED"/>
    <property type="match status" value="1"/>
</dbReference>
<dbReference type="GO" id="GO:0005886">
    <property type="term" value="C:plasma membrane"/>
    <property type="evidence" value="ECO:0007669"/>
    <property type="project" value="UniProtKB-SubCell"/>
</dbReference>
<evidence type="ECO:0000259" key="9">
    <source>
        <dbReference type="Pfam" id="PF12821"/>
    </source>
</evidence>
<dbReference type="PANTHER" id="PTHR34390:SF1">
    <property type="entry name" value="SUCCINATE TRANSPORTER SUBUNIT YJJB-RELATED"/>
    <property type="match status" value="1"/>
</dbReference>
<dbReference type="Pfam" id="PF12821">
    <property type="entry name" value="ThrE_2"/>
    <property type="match status" value="1"/>
</dbReference>
<keyword evidence="4 8" id="KW-0812">Transmembrane</keyword>
<protein>
    <submittedName>
        <fullName evidence="11">Uncharacterized membrane protein YjjB, DUF3815 family</fullName>
    </submittedName>
</protein>
<reference evidence="12" key="2">
    <citation type="submission" date="2016-01" db="EMBL/GenBank/DDBJ databases">
        <authorList>
            <person name="Poehlein A."/>
            <person name="Schlien K."/>
            <person name="Gottschalk G."/>
            <person name="Buckel W."/>
            <person name="Daniel R."/>
        </authorList>
    </citation>
    <scope>NUCLEOTIDE SEQUENCE [LARGE SCALE GENOMIC DNA]</scope>
    <source>
        <strain evidence="12">X2</strain>
    </source>
</reference>
<evidence type="ECO:0000313" key="13">
    <source>
        <dbReference type="Proteomes" id="UP000184204"/>
    </source>
</evidence>
<dbReference type="InterPro" id="IPR024528">
    <property type="entry name" value="ThrE_2"/>
</dbReference>
<gene>
    <name evidence="10" type="ORF">CPRO_00800</name>
    <name evidence="11" type="ORF">SAMN02745151_00277</name>
</gene>
<sequence>MAFHIILFQSFMSFCACVAFSVVFNAPKKELVYCGISGFLGWFFYAVLSVYISPTMATLVSSALVTAFSRFASYHRQAPSTLYHIPGIMPMVPGTVVYNTMATALGGMILETYSNILLGLKLAGAIGAGSILILALPYSFFEIIPRRKKKVKA</sequence>
<dbReference type="Proteomes" id="UP000068026">
    <property type="component" value="Chromosome"/>
</dbReference>
<dbReference type="RefSeq" id="WP_066046617.1">
    <property type="nucleotide sequence ID" value="NZ_CP014223.1"/>
</dbReference>
<evidence type="ECO:0000313" key="12">
    <source>
        <dbReference type="Proteomes" id="UP000068026"/>
    </source>
</evidence>
<evidence type="ECO:0000256" key="1">
    <source>
        <dbReference type="ARBA" id="ARBA00004651"/>
    </source>
</evidence>
<dbReference type="AlphaFoldDB" id="A0A0X8VAV5"/>
<feature type="domain" description="Threonine/Serine exporter ThrE" evidence="9">
    <location>
        <begin position="9"/>
        <end position="133"/>
    </location>
</feature>
<keyword evidence="6 8" id="KW-0472">Membrane</keyword>
<evidence type="ECO:0000256" key="4">
    <source>
        <dbReference type="ARBA" id="ARBA00022692"/>
    </source>
</evidence>
<dbReference type="KEGG" id="cpro:CPRO_00800"/>
<dbReference type="OrthoDB" id="9810047at2"/>
<dbReference type="GO" id="GO:0015744">
    <property type="term" value="P:succinate transport"/>
    <property type="evidence" value="ECO:0007669"/>
    <property type="project" value="TreeGrafter"/>
</dbReference>
<keyword evidence="12" id="KW-1185">Reference proteome</keyword>
<feature type="transmembrane region" description="Helical" evidence="8">
    <location>
        <begin position="87"/>
        <end position="110"/>
    </location>
</feature>
<comment type="similarity">
    <text evidence="7">Belongs to the ThrE exporter (TC 2.A.79) family.</text>
</comment>